<accession>A0ABS8TK44</accession>
<keyword evidence="2" id="KW-1185">Reference proteome</keyword>
<sequence length="51" mass="6105">CDGPGQGRRHIKEDHLQIPIWPKNLGSSYYIEYDYRMEALKKLKQQSIEDR</sequence>
<gene>
    <name evidence="1" type="ORF">HAX54_012661</name>
</gene>
<reference evidence="1 2" key="1">
    <citation type="journal article" date="2021" name="BMC Genomics">
        <title>Datura genome reveals duplications of psychoactive alkaloid biosynthetic genes and high mutation rate following tissue culture.</title>
        <authorList>
            <person name="Rajewski A."/>
            <person name="Carter-House D."/>
            <person name="Stajich J."/>
            <person name="Litt A."/>
        </authorList>
    </citation>
    <scope>NUCLEOTIDE SEQUENCE [LARGE SCALE GENOMIC DNA]</scope>
    <source>
        <strain evidence="1">AR-01</strain>
    </source>
</reference>
<feature type="non-terminal residue" evidence="1">
    <location>
        <position position="1"/>
    </location>
</feature>
<proteinExistence type="predicted"/>
<dbReference type="EMBL" id="JACEIK010001741">
    <property type="protein sequence ID" value="MCD7471884.1"/>
    <property type="molecule type" value="Genomic_DNA"/>
</dbReference>
<organism evidence="1 2">
    <name type="scientific">Datura stramonium</name>
    <name type="common">Jimsonweed</name>
    <name type="synonym">Common thornapple</name>
    <dbReference type="NCBI Taxonomy" id="4076"/>
    <lineage>
        <taxon>Eukaryota</taxon>
        <taxon>Viridiplantae</taxon>
        <taxon>Streptophyta</taxon>
        <taxon>Embryophyta</taxon>
        <taxon>Tracheophyta</taxon>
        <taxon>Spermatophyta</taxon>
        <taxon>Magnoliopsida</taxon>
        <taxon>eudicotyledons</taxon>
        <taxon>Gunneridae</taxon>
        <taxon>Pentapetalae</taxon>
        <taxon>asterids</taxon>
        <taxon>lamiids</taxon>
        <taxon>Solanales</taxon>
        <taxon>Solanaceae</taxon>
        <taxon>Solanoideae</taxon>
        <taxon>Datureae</taxon>
        <taxon>Datura</taxon>
    </lineage>
</organism>
<evidence type="ECO:0000313" key="2">
    <source>
        <dbReference type="Proteomes" id="UP000823775"/>
    </source>
</evidence>
<evidence type="ECO:0000313" key="1">
    <source>
        <dbReference type="EMBL" id="MCD7471884.1"/>
    </source>
</evidence>
<protein>
    <submittedName>
        <fullName evidence="1">Uncharacterized protein</fullName>
    </submittedName>
</protein>
<name>A0ABS8TK44_DATST</name>
<comment type="caution">
    <text evidence="1">The sequence shown here is derived from an EMBL/GenBank/DDBJ whole genome shotgun (WGS) entry which is preliminary data.</text>
</comment>
<dbReference type="Proteomes" id="UP000823775">
    <property type="component" value="Unassembled WGS sequence"/>
</dbReference>